<evidence type="ECO:0000256" key="10">
    <source>
        <dbReference type="ARBA" id="ARBA00023136"/>
    </source>
</evidence>
<dbReference type="AlphaFoldDB" id="A0AA38JE64"/>
<gene>
    <name evidence="13" type="ORF">DFJ43DRAFT_1160389</name>
</gene>
<evidence type="ECO:0000256" key="7">
    <source>
        <dbReference type="ARBA" id="ARBA00022982"/>
    </source>
</evidence>
<dbReference type="InterPro" id="IPR008027">
    <property type="entry name" value="QCR9"/>
</dbReference>
<comment type="similarity">
    <text evidence="2">Belongs to the UQCR10/QCR9 family.</text>
</comment>
<reference evidence="13" key="1">
    <citation type="submission" date="2022-08" db="EMBL/GenBank/DDBJ databases">
        <authorList>
            <consortium name="DOE Joint Genome Institute"/>
            <person name="Min B."/>
            <person name="Sierra-Patev S."/>
            <person name="Naranjo-Ortiz M."/>
            <person name="Looney B."/>
            <person name="Konkel Z."/>
            <person name="Slot J.C."/>
            <person name="Sakamoto Y."/>
            <person name="Steenwyk J.L."/>
            <person name="Rokas A."/>
            <person name="Carro J."/>
            <person name="Camarero S."/>
            <person name="Ferreira P."/>
            <person name="Molpeceres G."/>
            <person name="Ruiz-duenas F.J."/>
            <person name="Serrano A."/>
            <person name="Henrissat B."/>
            <person name="Drula E."/>
            <person name="Hughes K.W."/>
            <person name="Mata J.L."/>
            <person name="Ishikawa N.K."/>
            <person name="Vargas-Isla R."/>
            <person name="Ushijima S."/>
            <person name="Smith C.A."/>
            <person name="Ahrendt S."/>
            <person name="Andreopoulos W."/>
            <person name="He G."/>
            <person name="LaButti K."/>
            <person name="Lipzen A."/>
            <person name="Ng V."/>
            <person name="Riley R."/>
            <person name="Sandor L."/>
            <person name="Barry K."/>
            <person name="Martinez A.T."/>
            <person name="Xiao Y."/>
            <person name="Gibbons J.G."/>
            <person name="Terashima K."/>
            <person name="Hibbett D.S."/>
            <person name="Grigoriev I.V."/>
        </authorList>
    </citation>
    <scope>NUCLEOTIDE SEQUENCE</scope>
    <source>
        <strain evidence="13">ET3784</strain>
    </source>
</reference>
<keyword evidence="3" id="KW-0813">Transport</keyword>
<organism evidence="13 14">
    <name type="scientific">Lentinula guzmanii</name>
    <dbReference type="NCBI Taxonomy" id="2804957"/>
    <lineage>
        <taxon>Eukaryota</taxon>
        <taxon>Fungi</taxon>
        <taxon>Dikarya</taxon>
        <taxon>Basidiomycota</taxon>
        <taxon>Agaricomycotina</taxon>
        <taxon>Agaricomycetes</taxon>
        <taxon>Agaricomycetidae</taxon>
        <taxon>Agaricales</taxon>
        <taxon>Marasmiineae</taxon>
        <taxon>Omphalotaceae</taxon>
        <taxon>Lentinula</taxon>
    </lineage>
</organism>
<evidence type="ECO:0000313" key="14">
    <source>
        <dbReference type="Proteomes" id="UP001176059"/>
    </source>
</evidence>
<name>A0AA38JE64_9AGAR</name>
<accession>A0AA38JE64</accession>
<keyword evidence="6" id="KW-0999">Mitochondrion inner membrane</keyword>
<keyword evidence="9" id="KW-0496">Mitochondrion</keyword>
<dbReference type="PANTHER" id="PTHR12980:SF0">
    <property type="entry name" value="CYTOCHROME B-C1 COMPLEX SUBUNIT 9"/>
    <property type="match status" value="1"/>
</dbReference>
<evidence type="ECO:0000256" key="6">
    <source>
        <dbReference type="ARBA" id="ARBA00022792"/>
    </source>
</evidence>
<dbReference type="Gene3D" id="1.20.5.260">
    <property type="entry name" value="Cytochrome b-c1 complex subunit 9"/>
    <property type="match status" value="1"/>
</dbReference>
<evidence type="ECO:0000256" key="9">
    <source>
        <dbReference type="ARBA" id="ARBA00023128"/>
    </source>
</evidence>
<dbReference type="Pfam" id="PF05365">
    <property type="entry name" value="UCR_UQCRX_QCR9"/>
    <property type="match status" value="1"/>
</dbReference>
<reference evidence="13" key="2">
    <citation type="journal article" date="2023" name="Proc. Natl. Acad. Sci. U.S.A.">
        <title>A global phylogenomic analysis of the shiitake genus Lentinula.</title>
        <authorList>
            <person name="Sierra-Patev S."/>
            <person name="Min B."/>
            <person name="Naranjo-Ortiz M."/>
            <person name="Looney B."/>
            <person name="Konkel Z."/>
            <person name="Slot J.C."/>
            <person name="Sakamoto Y."/>
            <person name="Steenwyk J.L."/>
            <person name="Rokas A."/>
            <person name="Carro J."/>
            <person name="Camarero S."/>
            <person name="Ferreira P."/>
            <person name="Molpeceres G."/>
            <person name="Ruiz-Duenas F.J."/>
            <person name="Serrano A."/>
            <person name="Henrissat B."/>
            <person name="Drula E."/>
            <person name="Hughes K.W."/>
            <person name="Mata J.L."/>
            <person name="Ishikawa N.K."/>
            <person name="Vargas-Isla R."/>
            <person name="Ushijima S."/>
            <person name="Smith C.A."/>
            <person name="Donoghue J."/>
            <person name="Ahrendt S."/>
            <person name="Andreopoulos W."/>
            <person name="He G."/>
            <person name="LaButti K."/>
            <person name="Lipzen A."/>
            <person name="Ng V."/>
            <person name="Riley R."/>
            <person name="Sandor L."/>
            <person name="Barry K."/>
            <person name="Martinez A.T."/>
            <person name="Xiao Y."/>
            <person name="Gibbons J.G."/>
            <person name="Terashima K."/>
            <person name="Grigoriev I.V."/>
            <person name="Hibbett D."/>
        </authorList>
    </citation>
    <scope>NUCLEOTIDE SEQUENCE</scope>
    <source>
        <strain evidence="13">ET3784</strain>
    </source>
</reference>
<evidence type="ECO:0000256" key="1">
    <source>
        <dbReference type="ARBA" id="ARBA00004434"/>
    </source>
</evidence>
<evidence type="ECO:0000256" key="11">
    <source>
        <dbReference type="ARBA" id="ARBA00044247"/>
    </source>
</evidence>
<evidence type="ECO:0000256" key="4">
    <source>
        <dbReference type="ARBA" id="ARBA00022660"/>
    </source>
</evidence>
<evidence type="ECO:0000256" key="12">
    <source>
        <dbReference type="SAM" id="Phobius"/>
    </source>
</evidence>
<keyword evidence="7" id="KW-0249">Electron transport</keyword>
<dbReference type="Proteomes" id="UP001176059">
    <property type="component" value="Unassembled WGS sequence"/>
</dbReference>
<evidence type="ECO:0000256" key="8">
    <source>
        <dbReference type="ARBA" id="ARBA00022989"/>
    </source>
</evidence>
<dbReference type="PANTHER" id="PTHR12980">
    <property type="entry name" value="UBIQUINOL-CYTOCHROME C REDUCTASE COMPLEX, SUBUNIT X"/>
    <property type="match status" value="1"/>
</dbReference>
<dbReference type="GO" id="GO:0006122">
    <property type="term" value="P:mitochondrial electron transport, ubiquinol to cytochrome c"/>
    <property type="evidence" value="ECO:0007669"/>
    <property type="project" value="InterPro"/>
</dbReference>
<evidence type="ECO:0000313" key="13">
    <source>
        <dbReference type="EMBL" id="KAJ3715628.1"/>
    </source>
</evidence>
<protein>
    <recommendedName>
        <fullName evidence="11">Complex III subunit 9</fullName>
    </recommendedName>
</protein>
<proteinExistence type="inferred from homology"/>
<keyword evidence="5 12" id="KW-0812">Transmembrane</keyword>
<evidence type="ECO:0000256" key="3">
    <source>
        <dbReference type="ARBA" id="ARBA00022448"/>
    </source>
</evidence>
<comment type="caution">
    <text evidence="13">The sequence shown here is derived from an EMBL/GenBank/DDBJ whole genome shotgun (WGS) entry which is preliminary data.</text>
</comment>
<dbReference type="GO" id="GO:0045275">
    <property type="term" value="C:respiratory chain complex III"/>
    <property type="evidence" value="ECO:0007669"/>
    <property type="project" value="InterPro"/>
</dbReference>
<keyword evidence="4" id="KW-0679">Respiratory chain</keyword>
<keyword evidence="14" id="KW-1185">Reference proteome</keyword>
<evidence type="ECO:0000256" key="5">
    <source>
        <dbReference type="ARBA" id="ARBA00022692"/>
    </source>
</evidence>
<dbReference type="SUPFAM" id="SSF81514">
    <property type="entry name" value="Subunit X (non-heme 7 kDa protein) of cytochrome bc1 complex (Ubiquinol-cytochrome c reductase)"/>
    <property type="match status" value="1"/>
</dbReference>
<dbReference type="InterPro" id="IPR036656">
    <property type="entry name" value="QCR9_sf"/>
</dbReference>
<comment type="subcellular location">
    <subcellularLocation>
        <location evidence="1">Mitochondrion inner membrane</location>
        <topology evidence="1">Single-pass membrane protein</topology>
    </subcellularLocation>
</comment>
<dbReference type="GO" id="GO:0005743">
    <property type="term" value="C:mitochondrial inner membrane"/>
    <property type="evidence" value="ECO:0007669"/>
    <property type="project" value="UniProtKB-SubCell"/>
</dbReference>
<evidence type="ECO:0000256" key="2">
    <source>
        <dbReference type="ARBA" id="ARBA00007856"/>
    </source>
</evidence>
<keyword evidence="10 12" id="KW-0472">Membrane</keyword>
<keyword evidence="8 12" id="KW-1133">Transmembrane helix</keyword>
<feature type="transmembrane region" description="Helical" evidence="12">
    <location>
        <begin position="50"/>
        <end position="74"/>
    </location>
</feature>
<dbReference type="FunFam" id="1.20.5.260:FF:000001">
    <property type="entry name" value="Cytochrome b-c1 complex subunit 9"/>
    <property type="match status" value="1"/>
</dbReference>
<dbReference type="EMBL" id="JANVFO010000083">
    <property type="protein sequence ID" value="KAJ3715628.1"/>
    <property type="molecule type" value="Genomic_DNA"/>
</dbReference>
<sequence>MAGTQLIFSDYLIRTVAGFHTCPNVKPTRHQTIMSLAATAYNTIFKRNSVYVGSVFAAAFVFGIGFDSGVTAFWDSWNKGKQWKDIRHKYVQDEE</sequence>